<dbReference type="Pfam" id="PF11846">
    <property type="entry name" value="Wzy_C_2"/>
    <property type="match status" value="1"/>
</dbReference>
<dbReference type="PANTHER" id="PTHR37422">
    <property type="entry name" value="TEICHURONIC ACID BIOSYNTHESIS PROTEIN TUAE"/>
    <property type="match status" value="1"/>
</dbReference>
<feature type="transmembrane region" description="Helical" evidence="5">
    <location>
        <begin position="318"/>
        <end position="337"/>
    </location>
</feature>
<dbReference type="Pfam" id="PF04932">
    <property type="entry name" value="Wzy_C"/>
    <property type="match status" value="1"/>
</dbReference>
<feature type="transmembrane region" description="Helical" evidence="5">
    <location>
        <begin position="367"/>
        <end position="390"/>
    </location>
</feature>
<dbReference type="EMBL" id="CP019239">
    <property type="protein sequence ID" value="APW45015.1"/>
    <property type="molecule type" value="Genomic_DNA"/>
</dbReference>
<proteinExistence type="predicted"/>
<evidence type="ECO:0000256" key="4">
    <source>
        <dbReference type="ARBA" id="ARBA00023136"/>
    </source>
</evidence>
<feature type="transmembrane region" description="Helical" evidence="5">
    <location>
        <begin position="283"/>
        <end position="306"/>
    </location>
</feature>
<feature type="transmembrane region" description="Helical" evidence="5">
    <location>
        <begin position="110"/>
        <end position="127"/>
    </location>
</feature>
<dbReference type="InterPro" id="IPR021797">
    <property type="entry name" value="Wzy_C_2"/>
</dbReference>
<comment type="subcellular location">
    <subcellularLocation>
        <location evidence="1">Membrane</location>
        <topology evidence="1">Multi-pass membrane protein</topology>
    </subcellularLocation>
</comment>
<sequence length="498" mass="54538">MAVWSAAVVLAIAAPWLSPVSWGPTPEMVQRLLSAGCAAVLLVALVGWSPRIDRHTLASGIANAWLLAALLSAVLGLLQYFGAEGLLPAHWVNASTPGQAYANLRQRNQFASLTSLGLVALLYLVTAHTPDHNHTRTRTHTLALILALALLALGNATSSSRTGVLQWVGLVVLAWLWGRQKPGPLLRWSLQALGLYVVAMLVLPVLLQTQSGIGGGNALTRFQEHIGCESRPVLWRNVLELTAQQPWLGWGWGELKFAHFIYPYDGERFCAIVDNAHNLPLHLAVTLGVPLALLLCGALLAALWWAKPWREKEATRRLAWAGLVVIGIHSLLEYPLWYSPFQMAVALCLWLLWRTRAPSTYQVNEPIAMRLTVTGTLAACTLALVAYAGWDYWRVGQLYLPPASRDEAYRDDTLDKVRGSWLFHDEVQFAYVTTTTPTPENAAALYAAALQTLHFSPEPKVIAPLLASAGLLGPPSATVQHIRARWRVVYGSTVNTPD</sequence>
<evidence type="ECO:0000313" key="10">
    <source>
        <dbReference type="Proteomes" id="UP000186110"/>
    </source>
</evidence>
<feature type="domain" description="O-antigen ligase-related" evidence="6">
    <location>
        <begin position="146"/>
        <end position="295"/>
    </location>
</feature>
<reference evidence="9 10" key="1">
    <citation type="submission" date="2017-01" db="EMBL/GenBank/DDBJ databases">
        <authorList>
            <person name="Mah S.A."/>
            <person name="Swanson W.J."/>
            <person name="Moy G.W."/>
            <person name="Vacquier V.D."/>
        </authorList>
    </citation>
    <scope>NUCLEOTIDE SEQUENCE [LARGE SCALE GENOMIC DNA]</scope>
    <source>
        <strain evidence="9 10">DSM 22694</strain>
    </source>
</reference>
<dbReference type="InterPro" id="IPR007016">
    <property type="entry name" value="O-antigen_ligase-rel_domated"/>
</dbReference>
<feature type="domain" description="Protein glycosylation ligase" evidence="8">
    <location>
        <begin position="100"/>
        <end position="124"/>
    </location>
</feature>
<name>A0A1P8KG87_9BURK</name>
<keyword evidence="3 5" id="KW-1133">Transmembrane helix</keyword>
<feature type="domain" description="Virulence factor membrane-bound polymerase C-terminal" evidence="7">
    <location>
        <begin position="318"/>
        <end position="491"/>
    </location>
</feature>
<keyword evidence="10" id="KW-1185">Reference proteome</keyword>
<feature type="transmembrane region" description="Helical" evidence="5">
    <location>
        <begin position="139"/>
        <end position="156"/>
    </location>
</feature>
<gene>
    <name evidence="9" type="ORF">RS694_19855</name>
</gene>
<evidence type="ECO:0000256" key="5">
    <source>
        <dbReference type="SAM" id="Phobius"/>
    </source>
</evidence>
<evidence type="ECO:0000259" key="7">
    <source>
        <dbReference type="Pfam" id="PF11846"/>
    </source>
</evidence>
<evidence type="ECO:0000256" key="1">
    <source>
        <dbReference type="ARBA" id="ARBA00004141"/>
    </source>
</evidence>
<protein>
    <recommendedName>
        <fullName evidence="11">Polymerase</fullName>
    </recommendedName>
</protein>
<keyword evidence="2 5" id="KW-0812">Transmembrane</keyword>
<dbReference type="Pfam" id="PF15864">
    <property type="entry name" value="PglL_A"/>
    <property type="match status" value="1"/>
</dbReference>
<evidence type="ECO:0000256" key="2">
    <source>
        <dbReference type="ARBA" id="ARBA00022692"/>
    </source>
</evidence>
<feature type="transmembrane region" description="Helical" evidence="5">
    <location>
        <begin position="162"/>
        <end position="178"/>
    </location>
</feature>
<feature type="transmembrane region" description="Helical" evidence="5">
    <location>
        <begin position="29"/>
        <end position="48"/>
    </location>
</feature>
<evidence type="ECO:0000259" key="8">
    <source>
        <dbReference type="Pfam" id="PF15864"/>
    </source>
</evidence>
<keyword evidence="4 5" id="KW-0472">Membrane</keyword>
<evidence type="ECO:0008006" key="11">
    <source>
        <dbReference type="Google" id="ProtNLM"/>
    </source>
</evidence>
<dbReference type="KEGG" id="rsb:RS694_19855"/>
<dbReference type="PANTHER" id="PTHR37422:SF13">
    <property type="entry name" value="LIPOPOLYSACCHARIDE BIOSYNTHESIS PROTEIN PA4999-RELATED"/>
    <property type="match status" value="1"/>
</dbReference>
<evidence type="ECO:0000313" key="9">
    <source>
        <dbReference type="EMBL" id="APW45015.1"/>
    </source>
</evidence>
<dbReference type="eggNOG" id="COG3307">
    <property type="taxonomic scope" value="Bacteria"/>
</dbReference>
<dbReference type="GO" id="GO:0016020">
    <property type="term" value="C:membrane"/>
    <property type="evidence" value="ECO:0007669"/>
    <property type="project" value="UniProtKB-SubCell"/>
</dbReference>
<dbReference type="STRING" id="1484693.RS694_19855"/>
<dbReference type="InterPro" id="IPR051533">
    <property type="entry name" value="WaaL-like"/>
</dbReference>
<accession>A0A1P8KG87</accession>
<evidence type="ECO:0000256" key="3">
    <source>
        <dbReference type="ARBA" id="ARBA00022989"/>
    </source>
</evidence>
<dbReference type="Proteomes" id="UP000186110">
    <property type="component" value="Chromosome"/>
</dbReference>
<evidence type="ECO:0000259" key="6">
    <source>
        <dbReference type="Pfam" id="PF04932"/>
    </source>
</evidence>
<dbReference type="AlphaFoldDB" id="A0A1P8KG87"/>
<dbReference type="InterPro" id="IPR031726">
    <property type="entry name" value="PglL_A"/>
</dbReference>
<feature type="transmembrane region" description="Helical" evidence="5">
    <location>
        <begin position="185"/>
        <end position="207"/>
    </location>
</feature>
<feature type="transmembrane region" description="Helical" evidence="5">
    <location>
        <begin position="60"/>
        <end position="81"/>
    </location>
</feature>
<organism evidence="9 10">
    <name type="scientific">Rhodoferax saidenbachensis</name>
    <dbReference type="NCBI Taxonomy" id="1484693"/>
    <lineage>
        <taxon>Bacteria</taxon>
        <taxon>Pseudomonadati</taxon>
        <taxon>Pseudomonadota</taxon>
        <taxon>Betaproteobacteria</taxon>
        <taxon>Burkholderiales</taxon>
        <taxon>Comamonadaceae</taxon>
        <taxon>Rhodoferax</taxon>
    </lineage>
</organism>